<dbReference type="InterPro" id="IPR011990">
    <property type="entry name" value="TPR-like_helical_dom_sf"/>
</dbReference>
<dbReference type="PANTHER" id="PTHR10098:SF108">
    <property type="entry name" value="TETRATRICOPEPTIDE REPEAT PROTEIN 28"/>
    <property type="match status" value="1"/>
</dbReference>
<keyword evidence="1" id="KW-0677">Repeat</keyword>
<proteinExistence type="predicted"/>
<dbReference type="Pfam" id="PF24883">
    <property type="entry name" value="NPHP3_N"/>
    <property type="match status" value="1"/>
</dbReference>
<evidence type="ECO:0000256" key="1">
    <source>
        <dbReference type="ARBA" id="ARBA00022737"/>
    </source>
</evidence>
<name>A0ABP4KFK8_9ACTN</name>
<sequence>MVRSAYREQVRRIAPPVLLGRDAELAELAAFCVDGERGPYVWWRAGPWAGKSALLSTFVLHAGEGRAGRIWVVSFFITARLAGQDTREAFTTVVLEQLAALIGQDLPATMSEATREAHLHDLLARAAASCHAAGGRLVLIVDGLDEDRGVTLGPDAHSIAALLPANPPAGMRIIVSGRPNPPVPDDVPDWHPLRDPGIIRLLDDSPHARDLQRLGQVEIKRLLKGTRVEQDLLGFLAAARGGLSSGDLCELTGAGLVHIEDVLHTVAGRTLTRRLAQWNPTTGRDVYLLGHEELQAAAISYIGVRIVGYQQRLHSWADGYRTPPGGERWPPKTPEYLLNGYPRLLAELGDLPRLVTLVTDTMRQDRLLGITGADTAALTDIATAFSVLIAQPPPDLLAALRLSWHRNRLADRNANIPTNLPAVWVTLGQPDRAEALAQSITSRDARVKALTGLVTAAASVGDHGRANALAAQAEQVARSITSPSSRANALIDLAGAVSASDHSLARVLAAQAESAARSITDLDQRERALIDLAAVVTASGDYDASEQIADAIGTSQEQARVLSDLAIAVAATGDHARAERIARSFTEPHCLARALTALVAAAAAAGRHDKAGALATEAELIVRSLIRYSRGRALFELATALDVAGDHNRAQGMASEAERIARSGADSLFGPATLTNLATAATAAGDHDRARRLALQAEQNTISPTRDPDQQARALTSLIAVFSAAGDRDKAMALASRAEQLAGSIIDADKRSRALHGLATAVTAAGDHERAAEIARSLADQEAQAQALTDLATAIAAAGDLDRAKALAIEAEQNVRSIAGEKDRKVHVSTEVATALAVIGDHDRAEEIARSLAGSYWRAAALTDVAKAVATSGDIKRAEKIARAIAGSSPRAEALTAVVIAAGDHDRARKIARSIADSYWRSLALTGLATAAAAAGRHAEAQASAIRSGKMARSIVDPYRQPHALIGVATAFAAAGNHKRAEALIAQVRIVASPDEYARALIGLVGAATAAGDHPKAKALAARAEQVIQDIAEPYWRAKALVELVAAVTAAGDHERATALAAQAEQTARSDSDPWSQAAALANLADVVEPDRARRLIAEALAVGRWTTPLEQIARIDPATIRTFLDQFVTSPSVRWDRDRGISNG</sequence>
<evidence type="ECO:0000313" key="3">
    <source>
        <dbReference type="EMBL" id="GAA1502090.1"/>
    </source>
</evidence>
<dbReference type="SUPFAM" id="SSF48452">
    <property type="entry name" value="TPR-like"/>
    <property type="match status" value="2"/>
</dbReference>
<dbReference type="InterPro" id="IPR056884">
    <property type="entry name" value="NPHP3-like_N"/>
</dbReference>
<evidence type="ECO:0000259" key="2">
    <source>
        <dbReference type="Pfam" id="PF24883"/>
    </source>
</evidence>
<reference evidence="4" key="1">
    <citation type="journal article" date="2019" name="Int. J. Syst. Evol. Microbiol.">
        <title>The Global Catalogue of Microorganisms (GCM) 10K type strain sequencing project: providing services to taxonomists for standard genome sequencing and annotation.</title>
        <authorList>
            <consortium name="The Broad Institute Genomics Platform"/>
            <consortium name="The Broad Institute Genome Sequencing Center for Infectious Disease"/>
            <person name="Wu L."/>
            <person name="Ma J."/>
        </authorList>
    </citation>
    <scope>NUCLEOTIDE SEQUENCE [LARGE SCALE GENOMIC DNA]</scope>
    <source>
        <strain evidence="4">JCM 15933</strain>
    </source>
</reference>
<gene>
    <name evidence="3" type="ORF">GCM10009827_013120</name>
</gene>
<feature type="domain" description="Nephrocystin 3-like N-terminal" evidence="2">
    <location>
        <begin position="38"/>
        <end position="147"/>
    </location>
</feature>
<dbReference type="PANTHER" id="PTHR10098">
    <property type="entry name" value="RAPSYN-RELATED"/>
    <property type="match status" value="1"/>
</dbReference>
<evidence type="ECO:0000313" key="4">
    <source>
        <dbReference type="Proteomes" id="UP001501470"/>
    </source>
</evidence>
<dbReference type="EMBL" id="BAAAQD010000001">
    <property type="protein sequence ID" value="GAA1502090.1"/>
    <property type="molecule type" value="Genomic_DNA"/>
</dbReference>
<organism evidence="3 4">
    <name type="scientific">Dactylosporangium maewongense</name>
    <dbReference type="NCBI Taxonomy" id="634393"/>
    <lineage>
        <taxon>Bacteria</taxon>
        <taxon>Bacillati</taxon>
        <taxon>Actinomycetota</taxon>
        <taxon>Actinomycetes</taxon>
        <taxon>Micromonosporales</taxon>
        <taxon>Micromonosporaceae</taxon>
        <taxon>Dactylosporangium</taxon>
    </lineage>
</organism>
<dbReference type="Proteomes" id="UP001501470">
    <property type="component" value="Unassembled WGS sequence"/>
</dbReference>
<comment type="caution">
    <text evidence="3">The sequence shown here is derived from an EMBL/GenBank/DDBJ whole genome shotgun (WGS) entry which is preliminary data.</text>
</comment>
<keyword evidence="4" id="KW-1185">Reference proteome</keyword>
<protein>
    <recommendedName>
        <fullName evidence="2">Nephrocystin 3-like N-terminal domain-containing protein</fullName>
    </recommendedName>
</protein>
<dbReference type="Gene3D" id="1.25.40.10">
    <property type="entry name" value="Tetratricopeptide repeat domain"/>
    <property type="match status" value="6"/>
</dbReference>
<accession>A0ABP4KFK8</accession>